<dbReference type="AlphaFoldDB" id="A0A0G4FWI3"/>
<protein>
    <submittedName>
        <fullName evidence="3">Uncharacterized protein</fullName>
    </submittedName>
</protein>
<evidence type="ECO:0000313" key="4">
    <source>
        <dbReference type="Proteomes" id="UP000041254"/>
    </source>
</evidence>
<organism evidence="3 4">
    <name type="scientific">Vitrella brassicaformis (strain CCMP3155)</name>
    <dbReference type="NCBI Taxonomy" id="1169540"/>
    <lineage>
        <taxon>Eukaryota</taxon>
        <taxon>Sar</taxon>
        <taxon>Alveolata</taxon>
        <taxon>Colpodellida</taxon>
        <taxon>Vitrellaceae</taxon>
        <taxon>Vitrella</taxon>
    </lineage>
</organism>
<evidence type="ECO:0000256" key="1">
    <source>
        <dbReference type="SAM" id="MobiDB-lite"/>
    </source>
</evidence>
<name>A0A0G4FWI3_VITBC</name>
<dbReference type="Proteomes" id="UP000041254">
    <property type="component" value="Unassembled WGS sequence"/>
</dbReference>
<dbReference type="InParanoid" id="A0A0G4FWI3"/>
<sequence length="443" mass="49518">MGRWPLLVAALAHNFCSLCCAQGWGARFSSYFGRGADKVAPAAVADGWSGTLFHRPSSSFTHSHSHAEVPAPLPLHNETTNDAAAGGSTSKPPTTPAGSHANEQPHHPSPSSPSHHHHVHLTPTNLPPFVLNGDPSEDPLGQCPFLRRYLENPFAYLDLMEYEPPPKSNTEFLAPRKKEGQPGERDGDGTHSPTGGHGVKKIPDRWNKTPEQRKKFGEQLREAIEALDRLDVDDRMRLLKRKSFFSRKTVTEADHEELAAKCQQSIEELDPFAIRSPDEELSEDVRGEAMKRWKLEILTLRQEKLNQRRHGGGWGGFRLNKQADGKARWAGKYSWDGLRFTNQKKKGRTFDMATKQWVTSDQQDNQDAQGEKPPADEIPTTSTSAQQQQQQQNPQWKRPEGFLAPRTSPPSADGSDVVATSRQLSQAGDEQRTTGEKRRFRKN</sequence>
<feature type="compositionally biased region" description="Polar residues" evidence="1">
    <location>
        <begin position="357"/>
        <end position="368"/>
    </location>
</feature>
<evidence type="ECO:0000313" key="3">
    <source>
        <dbReference type="EMBL" id="CEM19275.1"/>
    </source>
</evidence>
<feature type="region of interest" description="Disordered" evidence="1">
    <location>
        <begin position="59"/>
        <end position="135"/>
    </location>
</feature>
<feature type="chain" id="PRO_5005189647" evidence="2">
    <location>
        <begin position="22"/>
        <end position="443"/>
    </location>
</feature>
<feature type="region of interest" description="Disordered" evidence="1">
    <location>
        <begin position="161"/>
        <end position="209"/>
    </location>
</feature>
<accession>A0A0G4FWI3</accession>
<gene>
    <name evidence="3" type="ORF">Vbra_16354</name>
</gene>
<proteinExistence type="predicted"/>
<feature type="compositionally biased region" description="Basic and acidic residues" evidence="1">
    <location>
        <begin position="174"/>
        <end position="189"/>
    </location>
</feature>
<feature type="region of interest" description="Disordered" evidence="1">
    <location>
        <begin position="357"/>
        <end position="443"/>
    </location>
</feature>
<dbReference type="VEuPathDB" id="CryptoDB:Vbra_16354"/>
<feature type="compositionally biased region" description="Polar residues" evidence="1">
    <location>
        <begin position="77"/>
        <end position="92"/>
    </location>
</feature>
<evidence type="ECO:0000256" key="2">
    <source>
        <dbReference type="SAM" id="SignalP"/>
    </source>
</evidence>
<feature type="signal peptide" evidence="2">
    <location>
        <begin position="1"/>
        <end position="21"/>
    </location>
</feature>
<keyword evidence="4" id="KW-1185">Reference proteome</keyword>
<keyword evidence="2" id="KW-0732">Signal</keyword>
<feature type="compositionally biased region" description="Polar residues" evidence="1">
    <location>
        <begin position="418"/>
        <end position="428"/>
    </location>
</feature>
<dbReference type="EMBL" id="CDMY01000510">
    <property type="protein sequence ID" value="CEM19275.1"/>
    <property type="molecule type" value="Genomic_DNA"/>
</dbReference>
<reference evidence="3 4" key="1">
    <citation type="submission" date="2014-11" db="EMBL/GenBank/DDBJ databases">
        <authorList>
            <person name="Zhu J."/>
            <person name="Qi W."/>
            <person name="Song R."/>
        </authorList>
    </citation>
    <scope>NUCLEOTIDE SEQUENCE [LARGE SCALE GENOMIC DNA]</scope>
</reference>